<dbReference type="EMBL" id="FXAU01000003">
    <property type="protein sequence ID" value="SMG30187.1"/>
    <property type="molecule type" value="Genomic_DNA"/>
</dbReference>
<dbReference type="PANTHER" id="PTHR22901">
    <property type="entry name" value="SIALATE O-ACETYLESTERASE"/>
    <property type="match status" value="1"/>
</dbReference>
<gene>
    <name evidence="4" type="ORF">SAMN05660862_2020</name>
</gene>
<evidence type="ECO:0000313" key="5">
    <source>
        <dbReference type="Proteomes" id="UP000192980"/>
    </source>
</evidence>
<keyword evidence="5" id="KW-1185">Reference proteome</keyword>
<organism evidence="4 5">
    <name type="scientific">Sphingobacterium psychroaquaticum</name>
    <dbReference type="NCBI Taxonomy" id="561061"/>
    <lineage>
        <taxon>Bacteria</taxon>
        <taxon>Pseudomonadati</taxon>
        <taxon>Bacteroidota</taxon>
        <taxon>Sphingobacteriia</taxon>
        <taxon>Sphingobacteriales</taxon>
        <taxon>Sphingobacteriaceae</taxon>
        <taxon>Sphingobacterium</taxon>
    </lineage>
</organism>
<dbReference type="Gene3D" id="2.60.40.10">
    <property type="entry name" value="Immunoglobulins"/>
    <property type="match status" value="1"/>
</dbReference>
<dbReference type="STRING" id="561061.SAMN05660862_2020"/>
<dbReference type="Pfam" id="PF03629">
    <property type="entry name" value="SASA"/>
    <property type="match status" value="1"/>
</dbReference>
<evidence type="ECO:0000259" key="2">
    <source>
        <dbReference type="Pfam" id="PF03629"/>
    </source>
</evidence>
<sequence length="701" mass="78616">MSTQTKKQLYKILGVAYLLFCVIPLVMAQQKKVKVACIGDSVTEGLGLDSPATNAYPAVLQEKIGAQFNVENFGHSGATLLRHGHHPYANTKQFRDALHFHADIAIIHLGLNDTDPRNFPHYRDQFVQDYLWLIDTLRTNNPTLKIYICKMSPIFTGHPRFSSSTFNWYHAIQDLIVDVAAARALPVIDLYAALHNRPDLITDSPTLHPNKKGAYKIADFVAQHLTGNFGGLKMPAVFGKQMVVQRDKPFTVWGTADAGTTIEVQWSTQKQRTKTDKNGTWQVQFPAQAVNRIPQTLTVKSDRQTFTYDDVLVGDVWLAAGQSNMAFPVKRANQGDNLAHKEGKRLPIRLLKFNNLAPTDDIVWDQQTLAQVNALNFFTGAWSVNSPQEAENFSAVAYAFAVEIANNQQIPIGMIDLSVGGSPQLAWIPRLTLESNAQYTGALHPWRKSDYLMTWCRERANKNLEQSPSPFQQHPYAPSYIYEAGIAPIAPFALAGILWYQGESDAENAELYQHLFPTFVQDMRQRWQEELPFYYVQLSSIERPSWPFFRDVQRQMLQKIPNTGMVVTTDIGDPIDVHPRNKITVGKRLAQWALAKHYKQQVTPSGPLFRTSTIHGDTIELTFDYATGMKTSNTASLAGFFFQTAEGKLLPATANIIQNKVTIVKPQGVTLKALVYSWEPVSTGNLVNNANLPASTFRLPL</sequence>
<dbReference type="AlphaFoldDB" id="A0A1X7JPQ8"/>
<accession>A0A1X7JPQ8</accession>
<dbReference type="Pfam" id="PF13472">
    <property type="entry name" value="Lipase_GDSL_2"/>
    <property type="match status" value="1"/>
</dbReference>
<dbReference type="SUPFAM" id="SSF52266">
    <property type="entry name" value="SGNH hydrolase"/>
    <property type="match status" value="2"/>
</dbReference>
<dbReference type="Proteomes" id="UP000192980">
    <property type="component" value="Unassembled WGS sequence"/>
</dbReference>
<dbReference type="InterPro" id="IPR039329">
    <property type="entry name" value="SIAE"/>
</dbReference>
<dbReference type="PANTHER" id="PTHR22901:SF0">
    <property type="entry name" value="SIALATE O-ACETYLESTERASE"/>
    <property type="match status" value="1"/>
</dbReference>
<dbReference type="InterPro" id="IPR036514">
    <property type="entry name" value="SGNH_hydro_sf"/>
</dbReference>
<feature type="domain" description="SGNH hydrolase-type esterase" evidence="3">
    <location>
        <begin position="37"/>
        <end position="213"/>
    </location>
</feature>
<keyword evidence="1" id="KW-0378">Hydrolase</keyword>
<name>A0A1X7JPQ8_9SPHI</name>
<dbReference type="GO" id="GO:0005975">
    <property type="term" value="P:carbohydrate metabolic process"/>
    <property type="evidence" value="ECO:0007669"/>
    <property type="project" value="TreeGrafter"/>
</dbReference>
<dbReference type="Gene3D" id="3.40.50.1110">
    <property type="entry name" value="SGNH hydrolase"/>
    <property type="match status" value="2"/>
</dbReference>
<dbReference type="InterPro" id="IPR013830">
    <property type="entry name" value="SGNH_hydro"/>
</dbReference>
<feature type="domain" description="Sialate O-acetylesterase" evidence="2">
    <location>
        <begin position="493"/>
        <end position="592"/>
    </location>
</feature>
<protein>
    <submittedName>
        <fullName evidence="4">Sialate O-acetylesterase</fullName>
    </submittedName>
</protein>
<evidence type="ECO:0000313" key="4">
    <source>
        <dbReference type="EMBL" id="SMG30187.1"/>
    </source>
</evidence>
<dbReference type="InterPro" id="IPR013783">
    <property type="entry name" value="Ig-like_fold"/>
</dbReference>
<evidence type="ECO:0000256" key="1">
    <source>
        <dbReference type="ARBA" id="ARBA00022801"/>
    </source>
</evidence>
<evidence type="ECO:0000259" key="3">
    <source>
        <dbReference type="Pfam" id="PF13472"/>
    </source>
</evidence>
<reference evidence="4 5" key="1">
    <citation type="submission" date="2017-04" db="EMBL/GenBank/DDBJ databases">
        <authorList>
            <person name="Afonso C.L."/>
            <person name="Miller P.J."/>
            <person name="Scott M.A."/>
            <person name="Spackman E."/>
            <person name="Goraichik I."/>
            <person name="Dimitrov K.M."/>
            <person name="Suarez D.L."/>
            <person name="Swayne D.E."/>
        </authorList>
    </citation>
    <scope>NUCLEOTIDE SEQUENCE [LARGE SCALE GENOMIC DNA]</scope>
    <source>
        <strain evidence="4 5">DSM 22418</strain>
    </source>
</reference>
<dbReference type="InterPro" id="IPR005181">
    <property type="entry name" value="SASA"/>
</dbReference>
<dbReference type="GO" id="GO:0001681">
    <property type="term" value="F:sialate O-acetylesterase activity"/>
    <property type="evidence" value="ECO:0007669"/>
    <property type="project" value="InterPro"/>
</dbReference>
<proteinExistence type="predicted"/>